<gene>
    <name evidence="12" type="ORF">H9945_04610</name>
</gene>
<dbReference type="GO" id="GO:0006355">
    <property type="term" value="P:regulation of DNA-templated transcription"/>
    <property type="evidence" value="ECO:0007669"/>
    <property type="project" value="InterPro"/>
</dbReference>
<sequence>MNAAKPILIAEDEPPIADLIRLTLESAGYPCAIARDGAEAADLIERQDFLLAVLDIMLPEIDGYELLGYLQSTGTPALFVTAKTAVADRVRGLRLGAEDYILKPFAPAELLARVEAVLRRTGRANVLLSAFGVVLDPGARQVTKDGAPVRLSRREFDLLEALLRNRGLVLYRDVLYERIWGPDAEADTRTLDLHIQRLRKKLGWRRQIRTVFRVGYMLQTDEGLAAEGAHAGRENRQNRRKEEL</sequence>
<dbReference type="PROSITE" id="PS51755">
    <property type="entry name" value="OMPR_PHOB"/>
    <property type="match status" value="1"/>
</dbReference>
<name>A0A9D2M6W2_9FIRM</name>
<evidence type="ECO:0000256" key="4">
    <source>
        <dbReference type="ARBA" id="ARBA00023015"/>
    </source>
</evidence>
<comment type="function">
    <text evidence="7">May play the central regulatory role in sporulation. It may be an element of the effector pathway responsible for the activation of sporulation genes in response to nutritional stress. Spo0A may act in concert with spo0H (a sigma factor) to control the expression of some genes that are critical to the sporulation process.</text>
</comment>
<evidence type="ECO:0000313" key="13">
    <source>
        <dbReference type="Proteomes" id="UP000886803"/>
    </source>
</evidence>
<dbReference type="InterPro" id="IPR001867">
    <property type="entry name" value="OmpR/PhoB-type_DNA-bd"/>
</dbReference>
<dbReference type="InterPro" id="IPR011006">
    <property type="entry name" value="CheY-like_superfamily"/>
</dbReference>
<feature type="domain" description="OmpR/PhoB-type" evidence="11">
    <location>
        <begin position="124"/>
        <end position="220"/>
    </location>
</feature>
<dbReference type="Gene3D" id="3.40.50.2300">
    <property type="match status" value="1"/>
</dbReference>
<evidence type="ECO:0000259" key="10">
    <source>
        <dbReference type="PROSITE" id="PS50110"/>
    </source>
</evidence>
<dbReference type="SMART" id="SM00448">
    <property type="entry name" value="REC"/>
    <property type="match status" value="1"/>
</dbReference>
<dbReference type="GO" id="GO:0000976">
    <property type="term" value="F:transcription cis-regulatory region binding"/>
    <property type="evidence" value="ECO:0007669"/>
    <property type="project" value="TreeGrafter"/>
</dbReference>
<keyword evidence="6" id="KW-0804">Transcription</keyword>
<proteinExistence type="predicted"/>
<feature type="DNA-binding region" description="OmpR/PhoB-type" evidence="9">
    <location>
        <begin position="124"/>
        <end position="220"/>
    </location>
</feature>
<keyword evidence="5 9" id="KW-0238">DNA-binding</keyword>
<dbReference type="SUPFAM" id="SSF52172">
    <property type="entry name" value="CheY-like"/>
    <property type="match status" value="1"/>
</dbReference>
<evidence type="ECO:0000256" key="8">
    <source>
        <dbReference type="PROSITE-ProRule" id="PRU00169"/>
    </source>
</evidence>
<evidence type="ECO:0000256" key="1">
    <source>
        <dbReference type="ARBA" id="ARBA00018672"/>
    </source>
</evidence>
<keyword evidence="3" id="KW-0902">Two-component regulatory system</keyword>
<dbReference type="PANTHER" id="PTHR48111">
    <property type="entry name" value="REGULATOR OF RPOS"/>
    <property type="match status" value="1"/>
</dbReference>
<dbReference type="Pfam" id="PF00486">
    <property type="entry name" value="Trans_reg_C"/>
    <property type="match status" value="1"/>
</dbReference>
<reference evidence="12" key="2">
    <citation type="submission" date="2021-04" db="EMBL/GenBank/DDBJ databases">
        <authorList>
            <person name="Gilroy R."/>
        </authorList>
    </citation>
    <scope>NUCLEOTIDE SEQUENCE</scope>
    <source>
        <strain evidence="12">ChiBcec8-13705</strain>
    </source>
</reference>
<dbReference type="InterPro" id="IPR036388">
    <property type="entry name" value="WH-like_DNA-bd_sf"/>
</dbReference>
<dbReference type="EMBL" id="DWYG01000067">
    <property type="protein sequence ID" value="HJB41761.1"/>
    <property type="molecule type" value="Genomic_DNA"/>
</dbReference>
<protein>
    <recommendedName>
        <fullName evidence="1">Stage 0 sporulation protein A homolog</fullName>
    </recommendedName>
</protein>
<keyword evidence="4" id="KW-0805">Transcription regulation</keyword>
<dbReference type="GO" id="GO:0005829">
    <property type="term" value="C:cytosol"/>
    <property type="evidence" value="ECO:0007669"/>
    <property type="project" value="TreeGrafter"/>
</dbReference>
<keyword evidence="2 8" id="KW-0597">Phosphoprotein</keyword>
<dbReference type="GO" id="GO:0000156">
    <property type="term" value="F:phosphorelay response regulator activity"/>
    <property type="evidence" value="ECO:0007669"/>
    <property type="project" value="TreeGrafter"/>
</dbReference>
<dbReference type="CDD" id="cd00383">
    <property type="entry name" value="trans_reg_C"/>
    <property type="match status" value="1"/>
</dbReference>
<dbReference type="Gene3D" id="1.10.10.10">
    <property type="entry name" value="Winged helix-like DNA-binding domain superfamily/Winged helix DNA-binding domain"/>
    <property type="match status" value="1"/>
</dbReference>
<evidence type="ECO:0000256" key="5">
    <source>
        <dbReference type="ARBA" id="ARBA00023125"/>
    </source>
</evidence>
<dbReference type="SMART" id="SM00862">
    <property type="entry name" value="Trans_reg_C"/>
    <property type="match status" value="1"/>
</dbReference>
<evidence type="ECO:0000256" key="7">
    <source>
        <dbReference type="ARBA" id="ARBA00024867"/>
    </source>
</evidence>
<dbReference type="InterPro" id="IPR039420">
    <property type="entry name" value="WalR-like"/>
</dbReference>
<dbReference type="PROSITE" id="PS50110">
    <property type="entry name" value="RESPONSE_REGULATORY"/>
    <property type="match status" value="1"/>
</dbReference>
<organism evidence="12 13">
    <name type="scientific">Candidatus Gemmiger avicola</name>
    <dbReference type="NCBI Taxonomy" id="2838605"/>
    <lineage>
        <taxon>Bacteria</taxon>
        <taxon>Bacillati</taxon>
        <taxon>Bacillota</taxon>
        <taxon>Clostridia</taxon>
        <taxon>Eubacteriales</taxon>
        <taxon>Gemmiger</taxon>
    </lineage>
</organism>
<dbReference type="Pfam" id="PF00072">
    <property type="entry name" value="Response_reg"/>
    <property type="match status" value="1"/>
</dbReference>
<feature type="domain" description="Response regulatory" evidence="10">
    <location>
        <begin position="6"/>
        <end position="118"/>
    </location>
</feature>
<dbReference type="Gene3D" id="6.10.250.690">
    <property type="match status" value="1"/>
</dbReference>
<evidence type="ECO:0000256" key="3">
    <source>
        <dbReference type="ARBA" id="ARBA00023012"/>
    </source>
</evidence>
<dbReference type="InterPro" id="IPR001789">
    <property type="entry name" value="Sig_transdc_resp-reg_receiver"/>
</dbReference>
<dbReference type="PANTHER" id="PTHR48111:SF1">
    <property type="entry name" value="TWO-COMPONENT RESPONSE REGULATOR ORR33"/>
    <property type="match status" value="1"/>
</dbReference>
<dbReference type="Proteomes" id="UP000886803">
    <property type="component" value="Unassembled WGS sequence"/>
</dbReference>
<evidence type="ECO:0000256" key="9">
    <source>
        <dbReference type="PROSITE-ProRule" id="PRU01091"/>
    </source>
</evidence>
<evidence type="ECO:0000256" key="6">
    <source>
        <dbReference type="ARBA" id="ARBA00023163"/>
    </source>
</evidence>
<comment type="caution">
    <text evidence="12">The sequence shown here is derived from an EMBL/GenBank/DDBJ whole genome shotgun (WGS) entry which is preliminary data.</text>
</comment>
<accession>A0A9D2M6W2</accession>
<evidence type="ECO:0000259" key="11">
    <source>
        <dbReference type="PROSITE" id="PS51755"/>
    </source>
</evidence>
<dbReference type="GO" id="GO:0032993">
    <property type="term" value="C:protein-DNA complex"/>
    <property type="evidence" value="ECO:0007669"/>
    <property type="project" value="TreeGrafter"/>
</dbReference>
<dbReference type="AlphaFoldDB" id="A0A9D2M6W2"/>
<reference evidence="12" key="1">
    <citation type="journal article" date="2021" name="PeerJ">
        <title>Extensive microbial diversity within the chicken gut microbiome revealed by metagenomics and culture.</title>
        <authorList>
            <person name="Gilroy R."/>
            <person name="Ravi A."/>
            <person name="Getino M."/>
            <person name="Pursley I."/>
            <person name="Horton D.L."/>
            <person name="Alikhan N.F."/>
            <person name="Baker D."/>
            <person name="Gharbi K."/>
            <person name="Hall N."/>
            <person name="Watson M."/>
            <person name="Adriaenssens E.M."/>
            <person name="Foster-Nyarko E."/>
            <person name="Jarju S."/>
            <person name="Secka A."/>
            <person name="Antonio M."/>
            <person name="Oren A."/>
            <person name="Chaudhuri R.R."/>
            <person name="La Ragione R."/>
            <person name="Hildebrand F."/>
            <person name="Pallen M.J."/>
        </authorList>
    </citation>
    <scope>NUCLEOTIDE SEQUENCE</scope>
    <source>
        <strain evidence="12">ChiBcec8-13705</strain>
    </source>
</reference>
<evidence type="ECO:0000256" key="2">
    <source>
        <dbReference type="ARBA" id="ARBA00022553"/>
    </source>
</evidence>
<evidence type="ECO:0000313" key="12">
    <source>
        <dbReference type="EMBL" id="HJB41761.1"/>
    </source>
</evidence>
<feature type="modified residue" description="4-aspartylphosphate" evidence="8">
    <location>
        <position position="55"/>
    </location>
</feature>